<protein>
    <recommendedName>
        <fullName evidence="3">Lipoprotein</fullName>
    </recommendedName>
</protein>
<accession>A0ABZ2RQH1</accession>
<evidence type="ECO:0008006" key="3">
    <source>
        <dbReference type="Google" id="ProtNLM"/>
    </source>
</evidence>
<evidence type="ECO:0000313" key="1">
    <source>
        <dbReference type="EMBL" id="WXL29295.1"/>
    </source>
</evidence>
<evidence type="ECO:0000313" key="2">
    <source>
        <dbReference type="Proteomes" id="UP001477443"/>
    </source>
</evidence>
<name>A0ABZ2RQH1_9BACT</name>
<organism evidence="1 2">
    <name type="scientific">Mycoplasmopsis felifaucium</name>
    <dbReference type="NCBI Taxonomy" id="35768"/>
    <lineage>
        <taxon>Bacteria</taxon>
        <taxon>Bacillati</taxon>
        <taxon>Mycoplasmatota</taxon>
        <taxon>Mycoplasmoidales</taxon>
        <taxon>Metamycoplasmataceae</taxon>
        <taxon>Mycoplasmopsis</taxon>
    </lineage>
</organism>
<sequence>MKKKILFSSLSITASLTPVILSTVSCGNKSNNTISQQNNTKETKLIELVNEYKNEFNLLVEKYIPQYSINKNLFINSDGSENNLYNSVLVNRFISLFYSLFGKPTLFNNAMQLNEYIKDNTSLNDINQIWNLNNKYIWNKFLIGANYVASDLHQQLIENSNYIHNNFLNGRSLFRSKLLFDVPNDLLNNIKIKNSSWQTYLKSDFEKISKTIYNFNFKRLSDEDFIESLNHNHSHASFNLIDSLAQFMTYLKNNSSFFNNNSIEPDEFGRLANNENAQRLYVAIYNQIIFLNENITNPNGSYTILEEEFKNLVAQVNKIINIMKQICAELGLTTGEIANIFS</sequence>
<keyword evidence="2" id="KW-1185">Reference proteome</keyword>
<dbReference type="EMBL" id="CP148067">
    <property type="protein sequence ID" value="WXL29295.1"/>
    <property type="molecule type" value="Genomic_DNA"/>
</dbReference>
<reference evidence="1" key="1">
    <citation type="submission" date="2024-03" db="EMBL/GenBank/DDBJ databases">
        <title>Complete genome sequence of Mycoplasma felifaucium Z921 isolated from the trachea of a cheetah.</title>
        <authorList>
            <person name="Spergser J."/>
        </authorList>
    </citation>
    <scope>NUCLEOTIDE SEQUENCE [LARGE SCALE GENOMIC DNA]</scope>
    <source>
        <strain evidence="1">Z921</strain>
    </source>
</reference>
<gene>
    <name evidence="1" type="ORF">WG617_01435</name>
</gene>
<dbReference type="Proteomes" id="UP001477443">
    <property type="component" value="Chromosome"/>
</dbReference>
<dbReference type="PROSITE" id="PS51257">
    <property type="entry name" value="PROKAR_LIPOPROTEIN"/>
    <property type="match status" value="1"/>
</dbReference>
<dbReference type="RefSeq" id="WP_338822909.1">
    <property type="nucleotide sequence ID" value="NZ_CP148067.1"/>
</dbReference>
<proteinExistence type="predicted"/>
<dbReference type="NCBIfam" id="NF045961">
    <property type="entry name" value="MAG5150_fam_LP"/>
    <property type="match status" value="1"/>
</dbReference>